<dbReference type="Proteomes" id="UP000623250">
    <property type="component" value="Unassembled WGS sequence"/>
</dbReference>
<keyword evidence="4" id="KW-1185">Reference proteome</keyword>
<dbReference type="PANTHER" id="PTHR36109">
    <property type="entry name" value="MEMBRANE PROTEIN-RELATED"/>
    <property type="match status" value="1"/>
</dbReference>
<dbReference type="AlphaFoldDB" id="A0A8I1KLC9"/>
<dbReference type="RefSeq" id="WP_037235110.1">
    <property type="nucleotide sequence ID" value="NZ_JAEMUK010000011.1"/>
</dbReference>
<evidence type="ECO:0000256" key="1">
    <source>
        <dbReference type="SAM" id="MobiDB-lite"/>
    </source>
</evidence>
<protein>
    <recommendedName>
        <fullName evidence="2">General stress protein 17M-like domain-containing protein</fullName>
    </recommendedName>
</protein>
<evidence type="ECO:0000313" key="3">
    <source>
        <dbReference type="EMBL" id="MBJ7543118.1"/>
    </source>
</evidence>
<name>A0A8I1KLC9_9HYPH</name>
<feature type="domain" description="General stress protein 17M-like" evidence="2">
    <location>
        <begin position="7"/>
        <end position="74"/>
    </location>
</feature>
<dbReference type="Pfam" id="PF11181">
    <property type="entry name" value="YflT"/>
    <property type="match status" value="1"/>
</dbReference>
<accession>A0A8I1KLC9</accession>
<reference evidence="3 4" key="1">
    <citation type="submission" date="2020-12" db="EMBL/GenBank/DDBJ databases">
        <title>Revised draft genomes of Rhodomicrobium vannielii ATCC 17100 and Rhodomicrobium udaipurense JA643.</title>
        <authorList>
            <person name="Conners E.M."/>
            <person name="Davenport E.J."/>
            <person name="Bose A."/>
        </authorList>
    </citation>
    <scope>NUCLEOTIDE SEQUENCE [LARGE SCALE GENOMIC DNA]</scope>
    <source>
        <strain evidence="3 4">JA643</strain>
    </source>
</reference>
<sequence>MTVTITHVYDTYESAESAIRELEAAGFHRDEISIIGTNAKAVEDFRAMEEKAEGDAAATGATLGGVAGAGAGMLASLGLVAIPGIGPLVAAGVLATTLAGAATGAIAGGLLGGLVAYGISEDEAEVYAESLKRGGTLISLRAAEDKADEAERIMLRHRPVDMEVRADQYRADGWQGYDPEAPAFPQKESGTGRQQPRAM</sequence>
<organism evidence="3 4">
    <name type="scientific">Rhodomicrobium udaipurense</name>
    <dbReference type="NCBI Taxonomy" id="1202716"/>
    <lineage>
        <taxon>Bacteria</taxon>
        <taxon>Pseudomonadati</taxon>
        <taxon>Pseudomonadota</taxon>
        <taxon>Alphaproteobacteria</taxon>
        <taxon>Hyphomicrobiales</taxon>
        <taxon>Hyphomicrobiaceae</taxon>
        <taxon>Rhodomicrobium</taxon>
    </lineage>
</organism>
<proteinExistence type="predicted"/>
<dbReference type="EMBL" id="JAEMUK010000011">
    <property type="protein sequence ID" value="MBJ7543118.1"/>
    <property type="molecule type" value="Genomic_DNA"/>
</dbReference>
<feature type="region of interest" description="Disordered" evidence="1">
    <location>
        <begin position="171"/>
        <end position="199"/>
    </location>
</feature>
<evidence type="ECO:0000313" key="4">
    <source>
        <dbReference type="Proteomes" id="UP000623250"/>
    </source>
</evidence>
<dbReference type="InterPro" id="IPR052948">
    <property type="entry name" value="Low_temp-induced_all0457"/>
</dbReference>
<evidence type="ECO:0000259" key="2">
    <source>
        <dbReference type="Pfam" id="PF11181"/>
    </source>
</evidence>
<comment type="caution">
    <text evidence="3">The sequence shown here is derived from an EMBL/GenBank/DDBJ whole genome shotgun (WGS) entry which is preliminary data.</text>
</comment>
<dbReference type="PANTHER" id="PTHR36109:SF2">
    <property type="entry name" value="MEMBRANE PROTEIN"/>
    <property type="match status" value="1"/>
</dbReference>
<feature type="compositionally biased region" description="Polar residues" evidence="1">
    <location>
        <begin position="188"/>
        <end position="199"/>
    </location>
</feature>
<dbReference type="InterPro" id="IPR025889">
    <property type="entry name" value="GSP17M-like_dom"/>
</dbReference>
<gene>
    <name evidence="3" type="ORF">JDN41_06045</name>
</gene>